<feature type="region of interest" description="Disordered" evidence="1">
    <location>
        <begin position="105"/>
        <end position="180"/>
    </location>
</feature>
<reference evidence="2 3" key="2">
    <citation type="journal article" date="2008" name="Nature">
        <title>The Phaeodactylum genome reveals the evolutionary history of diatom genomes.</title>
        <authorList>
            <person name="Bowler C."/>
            <person name="Allen A.E."/>
            <person name="Badger J.H."/>
            <person name="Grimwood J."/>
            <person name="Jabbari K."/>
            <person name="Kuo A."/>
            <person name="Maheswari U."/>
            <person name="Martens C."/>
            <person name="Maumus F."/>
            <person name="Otillar R.P."/>
            <person name="Rayko E."/>
            <person name="Salamov A."/>
            <person name="Vandepoele K."/>
            <person name="Beszteri B."/>
            <person name="Gruber A."/>
            <person name="Heijde M."/>
            <person name="Katinka M."/>
            <person name="Mock T."/>
            <person name="Valentin K."/>
            <person name="Verret F."/>
            <person name="Berges J.A."/>
            <person name="Brownlee C."/>
            <person name="Cadoret J.P."/>
            <person name="Chiovitti A."/>
            <person name="Choi C.J."/>
            <person name="Coesel S."/>
            <person name="De Martino A."/>
            <person name="Detter J.C."/>
            <person name="Durkin C."/>
            <person name="Falciatore A."/>
            <person name="Fournet J."/>
            <person name="Haruta M."/>
            <person name="Huysman M.J."/>
            <person name="Jenkins B.D."/>
            <person name="Jiroutova K."/>
            <person name="Jorgensen R.E."/>
            <person name="Joubert Y."/>
            <person name="Kaplan A."/>
            <person name="Kroger N."/>
            <person name="Kroth P.G."/>
            <person name="La Roche J."/>
            <person name="Lindquist E."/>
            <person name="Lommer M."/>
            <person name="Martin-Jezequel V."/>
            <person name="Lopez P.J."/>
            <person name="Lucas S."/>
            <person name="Mangogna M."/>
            <person name="McGinnis K."/>
            <person name="Medlin L.K."/>
            <person name="Montsant A."/>
            <person name="Oudot-Le Secq M.P."/>
            <person name="Napoli C."/>
            <person name="Obornik M."/>
            <person name="Parker M.S."/>
            <person name="Petit J.L."/>
            <person name="Porcel B.M."/>
            <person name="Poulsen N."/>
            <person name="Robison M."/>
            <person name="Rychlewski L."/>
            <person name="Rynearson T.A."/>
            <person name="Schmutz J."/>
            <person name="Shapiro H."/>
            <person name="Siaut M."/>
            <person name="Stanley M."/>
            <person name="Sussman M.R."/>
            <person name="Taylor A.R."/>
            <person name="Vardi A."/>
            <person name="von Dassow P."/>
            <person name="Vyverman W."/>
            <person name="Willis A."/>
            <person name="Wyrwicz L.S."/>
            <person name="Rokhsar D.S."/>
            <person name="Weissenbach J."/>
            <person name="Armbrust E.V."/>
            <person name="Green B.R."/>
            <person name="Van de Peer Y."/>
            <person name="Grigoriev I.V."/>
        </authorList>
    </citation>
    <scope>NUCLEOTIDE SEQUENCE [LARGE SCALE GENOMIC DNA]</scope>
    <source>
        <strain evidence="2 3">CCMP1335</strain>
    </source>
</reference>
<dbReference type="HOGENOM" id="CLU_289281_0_0_1"/>
<dbReference type="eggNOG" id="ENOG502RUMB">
    <property type="taxonomic scope" value="Eukaryota"/>
</dbReference>
<dbReference type="GeneID" id="7443358"/>
<dbReference type="EMBL" id="CM000652">
    <property type="protein sequence ID" value="EED87949.1"/>
    <property type="molecule type" value="Genomic_DNA"/>
</dbReference>
<feature type="compositionally biased region" description="Basic residues" evidence="1">
    <location>
        <begin position="290"/>
        <end position="315"/>
    </location>
</feature>
<feature type="compositionally biased region" description="Basic residues" evidence="1">
    <location>
        <begin position="339"/>
        <end position="349"/>
    </location>
</feature>
<dbReference type="Proteomes" id="UP000001449">
    <property type="component" value="Chromosome 20"/>
</dbReference>
<evidence type="ECO:0000313" key="2">
    <source>
        <dbReference type="EMBL" id="EED87949.1"/>
    </source>
</evidence>
<dbReference type="RefSeq" id="XP_002294589.1">
    <property type="nucleotide sequence ID" value="XM_002294553.1"/>
</dbReference>
<feature type="compositionally biased region" description="Polar residues" evidence="1">
    <location>
        <begin position="615"/>
        <end position="630"/>
    </location>
</feature>
<organism evidence="2 3">
    <name type="scientific">Thalassiosira pseudonana</name>
    <name type="common">Marine diatom</name>
    <name type="synonym">Cyclotella nana</name>
    <dbReference type="NCBI Taxonomy" id="35128"/>
    <lineage>
        <taxon>Eukaryota</taxon>
        <taxon>Sar</taxon>
        <taxon>Stramenopiles</taxon>
        <taxon>Ochrophyta</taxon>
        <taxon>Bacillariophyta</taxon>
        <taxon>Coscinodiscophyceae</taxon>
        <taxon>Thalassiosirophycidae</taxon>
        <taxon>Thalassiosirales</taxon>
        <taxon>Thalassiosiraceae</taxon>
        <taxon>Thalassiosira</taxon>
    </lineage>
</organism>
<feature type="compositionally biased region" description="Acidic residues" evidence="1">
    <location>
        <begin position="263"/>
        <end position="272"/>
    </location>
</feature>
<feature type="compositionally biased region" description="Acidic residues" evidence="1">
    <location>
        <begin position="128"/>
        <end position="142"/>
    </location>
</feature>
<dbReference type="PANTHER" id="PTHR15361">
    <property type="entry name" value="RAD51/NUKS-INTERACTING PROTEIN"/>
    <property type="match status" value="1"/>
</dbReference>
<dbReference type="GO" id="GO:0003697">
    <property type="term" value="F:single-stranded DNA binding"/>
    <property type="evidence" value="ECO:0000318"/>
    <property type="project" value="GO_Central"/>
</dbReference>
<feature type="compositionally biased region" description="Low complexity" evidence="1">
    <location>
        <begin position="631"/>
        <end position="642"/>
    </location>
</feature>
<keyword evidence="3" id="KW-1185">Reference proteome</keyword>
<protein>
    <submittedName>
        <fullName evidence="2">Uncharacterized protein</fullName>
    </submittedName>
</protein>
<dbReference type="AlphaFoldDB" id="B8CER8"/>
<feature type="region of interest" description="Disordered" evidence="1">
    <location>
        <begin position="207"/>
        <end position="424"/>
    </location>
</feature>
<proteinExistence type="predicted"/>
<feature type="compositionally biased region" description="Basic residues" evidence="1">
    <location>
        <begin position="207"/>
        <end position="224"/>
    </location>
</feature>
<sequence length="1061" mass="116957">MKSEDITEGAAANNVGGGNVGGVQALDTSDVGGSAVVPSVAEEEEEEVAVDASSDNAGGDAIQDSGVGGSGNNLKAGGCVGSKDGGGALNEQDMSSCDALVDVVVEPQNEKLPNEGDQGALNPAAPSEDADTAEFENEQDAVDDAKSAQGDKLYVVNGGMTAEASSTPPVEDKSVKEEGHEDSWTCECGNQLQAAKSRCNLCYKWKGGKRAASPKKKQSLKKHMSSVESPTRRSLRGQNEEERSMRQIRRANEKIRAVAEVTKDEEEPENNEDSWTCDCGNENRADKTRCNKCYKWKGRKRAKSPKKTRKKNTVKHKIEVVDSEDDSDYEEEATVAKSPARRGRSHKRMNYAEEEGGNDDEDDEESSVEVIPTPKRRGRSRGDGTAATNNDSGDDEPHTTSRRSRRVSKPPSKASRRSNSASKLTLKEVAVAQDPPSCKEKRERIERYFGGNTVKAERFVQFFKCKREDCMKYKQRGFEGYCRTHYNELHDEVKLAGEVEVASPAPKKLLRPICKFEEGCDKYSQHGKDSYCFRHFREQAQKTHRSSNRNRSMPSPCEDVPSPCEDVSPSRRGGRNKVAPVRHSSFLPNSNRCIVQGCTDYRLKGGGGHCASHFSGQIESPGRSGTSNRQTTASASAGSSRKGGTFCKIDGCSKNRRAGCDGCCKSHFSGSYPRASNRCIVLGCTEYKVRNGDGYCAGHAGVLHLPLKPDVTSIERSRSGRRRVDRADGQGEDDDWDAAGFDLCQVIGGSSRKKAKRNDSAATKVAQPTLFKKGDIVFVQERRLTGTNKQGGVARVMEIHQSHDEDGWGKCDGRSSDDGRPVIVKQARTFSKAELIERTRCELLHGNDRWICIDCGIMVSSLTMACGMCGEKISFIPLEYPEFEDFVRGQRQKLNPQWLIKEEHSPPANLDADCTSNQNEHDNDLILPHRSLITPYKYLLFEQLAICYRSEGDGFPGLGCKHCAGTDGHKRWFPNSQESLYQTTFTRSIANHLKLCQRCPDEVKQTVIAYEETKESDTSTKGKVRNGSRREFFSELWCRVHNIPLPVTSDNEEEVSELDGG</sequence>
<dbReference type="InParanoid" id="B8CER8"/>
<feature type="compositionally biased region" description="Basic and acidic residues" evidence="1">
    <location>
        <begin position="238"/>
        <end position="257"/>
    </location>
</feature>
<gene>
    <name evidence="2" type="ORF">THAPSDRAFT_25619</name>
</gene>
<name>B8CER8_THAPS</name>
<dbReference type="GO" id="GO:0036297">
    <property type="term" value="P:interstrand cross-link repair"/>
    <property type="evidence" value="ECO:0000318"/>
    <property type="project" value="GO_Central"/>
</dbReference>
<feature type="region of interest" description="Disordered" evidence="1">
    <location>
        <begin position="543"/>
        <end position="581"/>
    </location>
</feature>
<dbReference type="GO" id="GO:0000724">
    <property type="term" value="P:double-strand break repair via homologous recombination"/>
    <property type="evidence" value="ECO:0000318"/>
    <property type="project" value="GO_Central"/>
</dbReference>
<accession>B8CER8</accession>
<feature type="region of interest" description="Disordered" evidence="1">
    <location>
        <begin position="615"/>
        <end position="642"/>
    </location>
</feature>
<reference evidence="2 3" key="1">
    <citation type="journal article" date="2004" name="Science">
        <title>The genome of the diatom Thalassiosira pseudonana: ecology, evolution, and metabolism.</title>
        <authorList>
            <person name="Armbrust E.V."/>
            <person name="Berges J.A."/>
            <person name="Bowler C."/>
            <person name="Green B.R."/>
            <person name="Martinez D."/>
            <person name="Putnam N.H."/>
            <person name="Zhou S."/>
            <person name="Allen A.E."/>
            <person name="Apt K.E."/>
            <person name="Bechner M."/>
            <person name="Brzezinski M.A."/>
            <person name="Chaal B.K."/>
            <person name="Chiovitti A."/>
            <person name="Davis A.K."/>
            <person name="Demarest M.S."/>
            <person name="Detter J.C."/>
            <person name="Glavina T."/>
            <person name="Goodstein D."/>
            <person name="Hadi M.Z."/>
            <person name="Hellsten U."/>
            <person name="Hildebrand M."/>
            <person name="Jenkins B.D."/>
            <person name="Jurka J."/>
            <person name="Kapitonov V.V."/>
            <person name="Kroger N."/>
            <person name="Lau W.W."/>
            <person name="Lane T.W."/>
            <person name="Larimer F.W."/>
            <person name="Lippmeier J.C."/>
            <person name="Lucas S."/>
            <person name="Medina M."/>
            <person name="Montsant A."/>
            <person name="Obornik M."/>
            <person name="Parker M.S."/>
            <person name="Palenik B."/>
            <person name="Pazour G.J."/>
            <person name="Richardson P.M."/>
            <person name="Rynearson T.A."/>
            <person name="Saito M.A."/>
            <person name="Schwartz D.C."/>
            <person name="Thamatrakoln K."/>
            <person name="Valentin K."/>
            <person name="Vardi A."/>
            <person name="Wilkerson F.P."/>
            <person name="Rokhsar D.S."/>
        </authorList>
    </citation>
    <scope>NUCLEOTIDE SEQUENCE [LARGE SCALE GENOMIC DNA]</scope>
    <source>
        <strain evidence="2 3">CCMP1335</strain>
    </source>
</reference>
<feature type="compositionally biased region" description="Acidic residues" evidence="1">
    <location>
        <begin position="321"/>
        <end position="333"/>
    </location>
</feature>
<dbReference type="PaxDb" id="35128-Thaps25619"/>
<dbReference type="KEGG" id="tps:THAPSDRAFT_25619"/>
<dbReference type="InterPro" id="IPR052003">
    <property type="entry name" value="HR_DNA-Binding_Protein"/>
</dbReference>
<evidence type="ECO:0000313" key="3">
    <source>
        <dbReference type="Proteomes" id="UP000001449"/>
    </source>
</evidence>
<feature type="compositionally biased region" description="Low complexity" evidence="1">
    <location>
        <begin position="409"/>
        <end position="422"/>
    </location>
</feature>
<feature type="region of interest" description="Disordered" evidence="1">
    <location>
        <begin position="1"/>
        <end position="93"/>
    </location>
</feature>
<evidence type="ECO:0000256" key="1">
    <source>
        <dbReference type="SAM" id="MobiDB-lite"/>
    </source>
</evidence>
<dbReference type="GO" id="GO:0003690">
    <property type="term" value="F:double-stranded DNA binding"/>
    <property type="evidence" value="ECO:0000318"/>
    <property type="project" value="GO_Central"/>
</dbReference>
<feature type="compositionally biased region" description="Acidic residues" evidence="1">
    <location>
        <begin position="352"/>
        <end position="367"/>
    </location>
</feature>
<feature type="compositionally biased region" description="Gly residues" evidence="1">
    <location>
        <begin position="78"/>
        <end position="88"/>
    </location>
</feature>
<dbReference type="PANTHER" id="PTHR15361:SF5">
    <property type="entry name" value="C3H1-TYPE DOMAIN-CONTAINING PROTEIN"/>
    <property type="match status" value="1"/>
</dbReference>
<feature type="compositionally biased region" description="Basic and acidic residues" evidence="1">
    <location>
        <begin position="170"/>
        <end position="180"/>
    </location>
</feature>